<feature type="compositionally biased region" description="Basic and acidic residues" evidence="1">
    <location>
        <begin position="126"/>
        <end position="153"/>
    </location>
</feature>
<feature type="compositionally biased region" description="Acidic residues" evidence="1">
    <location>
        <begin position="356"/>
        <end position="366"/>
    </location>
</feature>
<name>A0AAN7YD20_9EURO</name>
<sequence length="512" mass="56812">MPRPPVRRRRQNSFSPKKQIITTESTQARQVLERKLSDKPVGKRPQDSDDSDALVTTRTPSRNRKRQEIYASGAVAKGDKPGGYPTRAQRNRTMRENTTEILSQRSRSASRATSVVSATPPAALVVDKEKSAQETRSRTTPELSSKKEKRIQEKPITVASNPTPRAEVSVLGKIKPRKRQASILQLIENDANNESSIINSDDEAQFLPDEVSTPTAQNRRSLTSSTSKESTSLKRKRGTEEPETATNKRPFSSPRSADSNQIPPPSRSQNRKLSNAVVQLRQEDDIMAPPESSDEDEGPDKEAGSTRPPHRSDKQKPVALSTQQLQNLMPSKKHQQPPRRKQPPRAEFDIPADSTDNTDDEVDEEDHSSFMPASARKKTKRPQRGTKKAITKGLANQSKPRPKDKKAKSTIAQTPSPDTTMRVKASNTPLATANSAKGVKKRYGGSRRQAAGKENQPISLSEEPSDIDGVQKSNPIGSEVRAWNRKWADIDDFDLAFEDVSMSTRSSSPLRR</sequence>
<feature type="compositionally biased region" description="Polar residues" evidence="1">
    <location>
        <begin position="12"/>
        <end position="29"/>
    </location>
</feature>
<feature type="compositionally biased region" description="Basic residues" evidence="1">
    <location>
        <begin position="331"/>
        <end position="343"/>
    </location>
</feature>
<reference evidence="2 3" key="1">
    <citation type="submission" date="2023-08" db="EMBL/GenBank/DDBJ databases">
        <title>Black Yeasts Isolated from many extreme environments.</title>
        <authorList>
            <person name="Coleine C."/>
            <person name="Stajich J.E."/>
            <person name="Selbmann L."/>
        </authorList>
    </citation>
    <scope>NUCLEOTIDE SEQUENCE [LARGE SCALE GENOMIC DNA]</scope>
    <source>
        <strain evidence="2 3">CCFEE 5910</strain>
    </source>
</reference>
<feature type="compositionally biased region" description="Basic and acidic residues" evidence="1">
    <location>
        <begin position="300"/>
        <end position="316"/>
    </location>
</feature>
<organism evidence="2 3">
    <name type="scientific">Lithohypha guttulata</name>
    <dbReference type="NCBI Taxonomy" id="1690604"/>
    <lineage>
        <taxon>Eukaryota</taxon>
        <taxon>Fungi</taxon>
        <taxon>Dikarya</taxon>
        <taxon>Ascomycota</taxon>
        <taxon>Pezizomycotina</taxon>
        <taxon>Eurotiomycetes</taxon>
        <taxon>Chaetothyriomycetidae</taxon>
        <taxon>Chaetothyriales</taxon>
        <taxon>Trichomeriaceae</taxon>
        <taxon>Lithohypha</taxon>
    </lineage>
</organism>
<feature type="region of interest" description="Disordered" evidence="1">
    <location>
        <begin position="190"/>
        <end position="474"/>
    </location>
</feature>
<evidence type="ECO:0000256" key="1">
    <source>
        <dbReference type="SAM" id="MobiDB-lite"/>
    </source>
</evidence>
<feature type="compositionally biased region" description="Low complexity" evidence="1">
    <location>
        <begin position="219"/>
        <end position="230"/>
    </location>
</feature>
<dbReference type="Proteomes" id="UP001309876">
    <property type="component" value="Unassembled WGS sequence"/>
</dbReference>
<feature type="compositionally biased region" description="Low complexity" evidence="1">
    <location>
        <begin position="105"/>
        <end position="119"/>
    </location>
</feature>
<protein>
    <submittedName>
        <fullName evidence="2">Uncharacterized protein</fullName>
    </submittedName>
</protein>
<feature type="compositionally biased region" description="Basic and acidic residues" evidence="1">
    <location>
        <begin position="31"/>
        <end position="47"/>
    </location>
</feature>
<feature type="region of interest" description="Disordered" evidence="1">
    <location>
        <begin position="1"/>
        <end position="166"/>
    </location>
</feature>
<comment type="caution">
    <text evidence="2">The sequence shown here is derived from an EMBL/GenBank/DDBJ whole genome shotgun (WGS) entry which is preliminary data.</text>
</comment>
<gene>
    <name evidence="2" type="ORF">LTR05_008070</name>
</gene>
<dbReference type="AlphaFoldDB" id="A0AAN7YD20"/>
<feature type="compositionally biased region" description="Polar residues" evidence="1">
    <location>
        <begin position="190"/>
        <end position="199"/>
    </location>
</feature>
<accession>A0AAN7YD20</accession>
<feature type="compositionally biased region" description="Polar residues" evidence="1">
    <location>
        <begin position="410"/>
        <end position="435"/>
    </location>
</feature>
<proteinExistence type="predicted"/>
<evidence type="ECO:0000313" key="2">
    <source>
        <dbReference type="EMBL" id="KAK5081276.1"/>
    </source>
</evidence>
<feature type="compositionally biased region" description="Basic residues" evidence="1">
    <location>
        <begin position="1"/>
        <end position="11"/>
    </location>
</feature>
<feature type="compositionally biased region" description="Polar residues" evidence="1">
    <location>
        <begin position="320"/>
        <end position="329"/>
    </location>
</feature>
<feature type="compositionally biased region" description="Basic residues" evidence="1">
    <location>
        <begin position="375"/>
        <end position="390"/>
    </location>
</feature>
<keyword evidence="3" id="KW-1185">Reference proteome</keyword>
<dbReference type="EMBL" id="JAVRRJ010000010">
    <property type="protein sequence ID" value="KAK5081276.1"/>
    <property type="molecule type" value="Genomic_DNA"/>
</dbReference>
<evidence type="ECO:0000313" key="3">
    <source>
        <dbReference type="Proteomes" id="UP001309876"/>
    </source>
</evidence>
<feature type="compositionally biased region" description="Polar residues" evidence="1">
    <location>
        <begin position="244"/>
        <end position="277"/>
    </location>
</feature>